<gene>
    <name evidence="1" type="ORF">GSI_07532</name>
</gene>
<sequence length="690" mass="77412">MDTTEFCAMLNVEPYHFEVTFRKPYERIKGSDVLDAAVGFLARYNSRRARSMDVRGVLLLRYLEEEDAFTAGSKHLPGDPISNEYPSTYTRLAANWCWTKGSHLSTKAVDEDSKLSHWAQSHDATKVRWYVLLTVPLEPTSHFVPIGFEDASGLAQDRIHYMSVVKAEVETGVKMGVASPAKVSADVSKFLPGQKNRTPIPNDLCSRTDYGVNPIVIVPIFAEIHNMLAHPDLVTLELSQEVSGFNAKRTTFQLINAVHAKVKDEKEFNAGIFVVLKELLGDIVELKLHQVFNDENGRRATEIDWVAFCRTAHGWMCVPFSGGAKQRRGVGGDSILQNFCALQCLLATQPDLRHFMQLTACPILMLGVEGTDMRVWSMYFGARIYGSRLFDVSLRKDLTSQEHCEIAIKLQLVRNAVRKLCDFYGRLHAATRPPSIPFLFPQPLALLQCLVPPPPPEVVNRLASLNLYIVDNIDTAKDPARSLYKGIIFQGHLDAVPVPVYVKIVPSKYGAAAHQLLAEHDPPYAPKLYWCHEIIVGYTMVVMAELHKSPGSRSIHPRRRNQRDIDLVKRDIGRALRILHAADYVHGDVRQPNMAITRDERAYLINFDLADVEYPESLNPKIRWSGPASTLVSMPIQRQHDLDRFQSTIDELNGLKCPPIPEEKAQSQQAAGLTYSQELALALEGGQIAF</sequence>
<dbReference type="SUPFAM" id="SSF56112">
    <property type="entry name" value="Protein kinase-like (PK-like)"/>
    <property type="match status" value="1"/>
</dbReference>
<dbReference type="OrthoDB" id="2801156at2759"/>
<reference evidence="1 2" key="1">
    <citation type="journal article" date="2015" name="Sci. Rep.">
        <title>Chromosome-level genome map provides insights into diverse defense mechanisms in the medicinal fungus Ganoderma sinense.</title>
        <authorList>
            <person name="Zhu Y."/>
            <person name="Xu J."/>
            <person name="Sun C."/>
            <person name="Zhou S."/>
            <person name="Xu H."/>
            <person name="Nelson D.R."/>
            <person name="Qian J."/>
            <person name="Song J."/>
            <person name="Luo H."/>
            <person name="Xiang L."/>
            <person name="Li Y."/>
            <person name="Xu Z."/>
            <person name="Ji A."/>
            <person name="Wang L."/>
            <person name="Lu S."/>
            <person name="Hayward A."/>
            <person name="Sun W."/>
            <person name="Li X."/>
            <person name="Schwartz D.C."/>
            <person name="Wang Y."/>
            <person name="Chen S."/>
        </authorList>
    </citation>
    <scope>NUCLEOTIDE SEQUENCE [LARGE SCALE GENOMIC DNA]</scope>
    <source>
        <strain evidence="1 2">ZZ0214-1</strain>
    </source>
</reference>
<proteinExistence type="predicted"/>
<dbReference type="EMBL" id="AYKW01000015">
    <property type="protein sequence ID" value="PIL30347.1"/>
    <property type="molecule type" value="Genomic_DNA"/>
</dbReference>
<evidence type="ECO:0000313" key="1">
    <source>
        <dbReference type="EMBL" id="PIL30347.1"/>
    </source>
</evidence>
<dbReference type="Gene3D" id="1.10.510.10">
    <property type="entry name" value="Transferase(Phosphotransferase) domain 1"/>
    <property type="match status" value="1"/>
</dbReference>
<dbReference type="STRING" id="1077348.A0A2G8S9B7"/>
<name>A0A2G8S9B7_9APHY</name>
<comment type="caution">
    <text evidence="1">The sequence shown here is derived from an EMBL/GenBank/DDBJ whole genome shotgun (WGS) entry which is preliminary data.</text>
</comment>
<dbReference type="InterPro" id="IPR011009">
    <property type="entry name" value="Kinase-like_dom_sf"/>
</dbReference>
<evidence type="ECO:0008006" key="3">
    <source>
        <dbReference type="Google" id="ProtNLM"/>
    </source>
</evidence>
<dbReference type="Proteomes" id="UP000230002">
    <property type="component" value="Unassembled WGS sequence"/>
</dbReference>
<accession>A0A2G8S9B7</accession>
<evidence type="ECO:0000313" key="2">
    <source>
        <dbReference type="Proteomes" id="UP000230002"/>
    </source>
</evidence>
<protein>
    <recommendedName>
        <fullName evidence="3">Protein kinase domain-containing protein</fullName>
    </recommendedName>
</protein>
<organism evidence="1 2">
    <name type="scientific">Ganoderma sinense ZZ0214-1</name>
    <dbReference type="NCBI Taxonomy" id="1077348"/>
    <lineage>
        <taxon>Eukaryota</taxon>
        <taxon>Fungi</taxon>
        <taxon>Dikarya</taxon>
        <taxon>Basidiomycota</taxon>
        <taxon>Agaricomycotina</taxon>
        <taxon>Agaricomycetes</taxon>
        <taxon>Polyporales</taxon>
        <taxon>Polyporaceae</taxon>
        <taxon>Ganoderma</taxon>
    </lineage>
</organism>
<keyword evidence="2" id="KW-1185">Reference proteome</keyword>
<dbReference type="AlphaFoldDB" id="A0A2G8S9B7"/>